<keyword evidence="2" id="KW-1185">Reference proteome</keyword>
<dbReference type="KEGG" id="kre:GWK63_14910"/>
<proteinExistence type="predicted"/>
<sequence length="161" mass="18829">MMSIKGLDKMAFDSQEVFFFNHVFSSDRIVRHNLEHENHGDSSENITYFSGMIKEHEGRFERMFRRKMTQDDMRVAIGVLGRKAYKVFQDSGKNERAALFNLHGAELDKFNLAIHDHVGRIVREHRRTHKIVRHEFQDNYVGQETNTDIDVSFLVCGILSV</sequence>
<accession>A0A858JJ31</accession>
<organism evidence="1 2">
    <name type="scientific">Komagataeibacter rhaeticus</name>
    <dbReference type="NCBI Taxonomy" id="215221"/>
    <lineage>
        <taxon>Bacteria</taxon>
        <taxon>Pseudomonadati</taxon>
        <taxon>Pseudomonadota</taxon>
        <taxon>Alphaproteobacteria</taxon>
        <taxon>Acetobacterales</taxon>
        <taxon>Acetobacteraceae</taxon>
        <taxon>Komagataeibacter</taxon>
    </lineage>
</organism>
<evidence type="ECO:0000313" key="2">
    <source>
        <dbReference type="Proteomes" id="UP000502533"/>
    </source>
</evidence>
<reference evidence="1 2" key="1">
    <citation type="submission" date="2020-03" db="EMBL/GenBank/DDBJ databases">
        <title>Isolation of cellulose-producing strains, genome characterization and application of the synthesized cellulose films as an economical and sustainable material for piezoelectric sensor construction.</title>
        <authorList>
            <person name="Mangayil R.K."/>
        </authorList>
    </citation>
    <scope>NUCLEOTIDE SEQUENCE [LARGE SCALE GENOMIC DNA]</scope>
    <source>
        <strain evidence="1 2">ENS 9a1a</strain>
    </source>
</reference>
<name>A0A858JJ31_9PROT</name>
<dbReference type="AlphaFoldDB" id="A0A858JJ31"/>
<dbReference type="Proteomes" id="UP000502533">
    <property type="component" value="Chromosome"/>
</dbReference>
<evidence type="ECO:0000313" key="1">
    <source>
        <dbReference type="EMBL" id="QIP36586.1"/>
    </source>
</evidence>
<protein>
    <submittedName>
        <fullName evidence="1">Uncharacterized protein</fullName>
    </submittedName>
</protein>
<dbReference type="GeneID" id="85023461"/>
<gene>
    <name evidence="1" type="ORF">GWK63_14910</name>
</gene>
<dbReference type="EMBL" id="CP050139">
    <property type="protein sequence ID" value="QIP36586.1"/>
    <property type="molecule type" value="Genomic_DNA"/>
</dbReference>
<dbReference type="RefSeq" id="WP_139064292.1">
    <property type="nucleotide sequence ID" value="NZ_CALMTF010000089.1"/>
</dbReference>